<dbReference type="OrthoDB" id="9149607at2"/>
<dbReference type="SUPFAM" id="SSF48613">
    <property type="entry name" value="Heme oxygenase-like"/>
    <property type="match status" value="1"/>
</dbReference>
<keyword evidence="2" id="KW-1185">Reference proteome</keyword>
<sequence>MQYDLLTRLKHETAPCHTRLENALDLMRDDWSREAYVALLERFFGYVAAWESAARAHLPAHLHAFFDARRKAALLAADLDVLTGDAGHAATVPLADADARLPALDSTARVFGSMYVMEGSTLGGRFIAPHVARLFDLANGRGNAYFDAYGPRTGSMWNAFRETATATVPADQYDDAVAAAIATFDGLHAWLAGVRVESGVTA</sequence>
<organism evidence="1 2">
    <name type="scientific">Caballeronia choica</name>
    <dbReference type="NCBI Taxonomy" id="326476"/>
    <lineage>
        <taxon>Bacteria</taxon>
        <taxon>Pseudomonadati</taxon>
        <taxon>Pseudomonadota</taxon>
        <taxon>Betaproteobacteria</taxon>
        <taxon>Burkholderiales</taxon>
        <taxon>Burkholderiaceae</taxon>
        <taxon>Caballeronia</taxon>
    </lineage>
</organism>
<dbReference type="InterPro" id="IPR016084">
    <property type="entry name" value="Haem_Oase-like_multi-hlx"/>
</dbReference>
<reference evidence="1" key="1">
    <citation type="submission" date="2016-01" db="EMBL/GenBank/DDBJ databases">
        <authorList>
            <person name="Peeters C."/>
        </authorList>
    </citation>
    <scope>NUCLEOTIDE SEQUENCE [LARGE SCALE GENOMIC DNA]</scope>
    <source>
        <strain evidence="1">LMG 22940</strain>
    </source>
</reference>
<evidence type="ECO:0000313" key="2">
    <source>
        <dbReference type="Proteomes" id="UP000054770"/>
    </source>
</evidence>
<dbReference type="EMBL" id="FCON02000054">
    <property type="protein sequence ID" value="SAL73903.1"/>
    <property type="molecule type" value="Genomic_DNA"/>
</dbReference>
<dbReference type="GO" id="GO:0004392">
    <property type="term" value="F:heme oxygenase (decyclizing) activity"/>
    <property type="evidence" value="ECO:0007669"/>
    <property type="project" value="InterPro"/>
</dbReference>
<dbReference type="RefSeq" id="WP_087646570.1">
    <property type="nucleotide sequence ID" value="NZ_FCON02000054.1"/>
</dbReference>
<dbReference type="InterPro" id="IPR016053">
    <property type="entry name" value="Haem_Oase-like"/>
</dbReference>
<dbReference type="GO" id="GO:0006788">
    <property type="term" value="P:heme oxidation"/>
    <property type="evidence" value="ECO:0007669"/>
    <property type="project" value="InterPro"/>
</dbReference>
<protein>
    <submittedName>
        <fullName evidence="1">Heme oxygenase</fullName>
    </submittedName>
</protein>
<comment type="caution">
    <text evidence="1">The sequence shown here is derived from an EMBL/GenBank/DDBJ whole genome shotgun (WGS) entry which is preliminary data.</text>
</comment>
<dbReference type="CDD" id="cd19166">
    <property type="entry name" value="HemeO-bac"/>
    <property type="match status" value="1"/>
</dbReference>
<proteinExistence type="predicted"/>
<dbReference type="Proteomes" id="UP000054770">
    <property type="component" value="Unassembled WGS sequence"/>
</dbReference>
<dbReference type="Gene3D" id="1.20.910.10">
    <property type="entry name" value="Heme oxygenase-like"/>
    <property type="match status" value="1"/>
</dbReference>
<accession>A0A158JZL1</accession>
<evidence type="ECO:0000313" key="1">
    <source>
        <dbReference type="EMBL" id="SAL73903.1"/>
    </source>
</evidence>
<gene>
    <name evidence="1" type="ORF">AWB68_04501</name>
</gene>
<dbReference type="AlphaFoldDB" id="A0A158JZL1"/>
<dbReference type="Pfam" id="PF01126">
    <property type="entry name" value="Heme_oxygenase"/>
    <property type="match status" value="1"/>
</dbReference>
<name>A0A158JZL1_9BURK</name>